<dbReference type="PANTHER" id="PTHR42951:SF4">
    <property type="entry name" value="ACYL-COENZYME A THIOESTERASE MBLAC2"/>
    <property type="match status" value="1"/>
</dbReference>
<dbReference type="SUPFAM" id="SSF56281">
    <property type="entry name" value="Metallo-hydrolase/oxidoreductase"/>
    <property type="match status" value="1"/>
</dbReference>
<feature type="domain" description="Metallo-beta-lactamase" evidence="1">
    <location>
        <begin position="31"/>
        <end position="252"/>
    </location>
</feature>
<dbReference type="Proteomes" id="UP000005446">
    <property type="component" value="Unassembled WGS sequence"/>
</dbReference>
<accession>H0EH59</accession>
<dbReference type="InterPro" id="IPR001279">
    <property type="entry name" value="Metallo-B-lactamas"/>
</dbReference>
<dbReference type="HOGENOM" id="CLU_073674_0_0_1"/>
<evidence type="ECO:0000313" key="2">
    <source>
        <dbReference type="EMBL" id="EHL02200.1"/>
    </source>
</evidence>
<gene>
    <name evidence="2" type="ORF">M7I_1794</name>
</gene>
<protein>
    <recommendedName>
        <fullName evidence="1">Metallo-beta-lactamase domain-containing protein</fullName>
    </recommendedName>
</protein>
<comment type="caution">
    <text evidence="2">The sequence shown here is derived from an EMBL/GenBank/DDBJ whole genome shotgun (WGS) entry which is preliminary data.</text>
</comment>
<evidence type="ECO:0000313" key="3">
    <source>
        <dbReference type="Proteomes" id="UP000005446"/>
    </source>
</evidence>
<reference evidence="2 3" key="1">
    <citation type="journal article" date="2012" name="Eukaryot. Cell">
        <title>Genome sequence of the fungus Glarea lozoyensis: the first genome sequence of a species from the Helotiaceae family.</title>
        <authorList>
            <person name="Youssar L."/>
            <person name="Gruening B.A."/>
            <person name="Erxleben A."/>
            <person name="Guenther S."/>
            <person name="Huettel W."/>
        </authorList>
    </citation>
    <scope>NUCLEOTIDE SEQUENCE [LARGE SCALE GENOMIC DNA]</scope>
    <source>
        <strain evidence="3">ATCC 74030 / MF5533</strain>
    </source>
</reference>
<dbReference type="OrthoDB" id="3341310at2759"/>
<name>H0EH59_GLAL7</name>
<dbReference type="Pfam" id="PF00753">
    <property type="entry name" value="Lactamase_B"/>
    <property type="match status" value="1"/>
</dbReference>
<dbReference type="AlphaFoldDB" id="H0EH59"/>
<dbReference type="InParanoid" id="H0EH59"/>
<proteinExistence type="predicted"/>
<dbReference type="EMBL" id="AGUE01000032">
    <property type="protein sequence ID" value="EHL02200.1"/>
    <property type="molecule type" value="Genomic_DNA"/>
</dbReference>
<keyword evidence="3" id="KW-1185">Reference proteome</keyword>
<dbReference type="PANTHER" id="PTHR42951">
    <property type="entry name" value="METALLO-BETA-LACTAMASE DOMAIN-CONTAINING"/>
    <property type="match status" value="1"/>
</dbReference>
<dbReference type="SMART" id="SM00849">
    <property type="entry name" value="Lactamase_B"/>
    <property type="match status" value="1"/>
</dbReference>
<dbReference type="InterPro" id="IPR050855">
    <property type="entry name" value="NDM-1-like"/>
</dbReference>
<organism evidence="2 3">
    <name type="scientific">Glarea lozoyensis (strain ATCC 74030 / MF5533)</name>
    <dbReference type="NCBI Taxonomy" id="1104152"/>
    <lineage>
        <taxon>Eukaryota</taxon>
        <taxon>Fungi</taxon>
        <taxon>Dikarya</taxon>
        <taxon>Ascomycota</taxon>
        <taxon>Pezizomycotina</taxon>
        <taxon>Leotiomycetes</taxon>
        <taxon>Helotiales</taxon>
        <taxon>Helotiaceae</taxon>
        <taxon>Glarea</taxon>
    </lineage>
</organism>
<dbReference type="InterPro" id="IPR036866">
    <property type="entry name" value="RibonucZ/Hydroxyglut_hydro"/>
</dbReference>
<dbReference type="Gene3D" id="3.60.15.10">
    <property type="entry name" value="Ribonuclease Z/Hydroxyacylglutathione hydrolase-like"/>
    <property type="match status" value="1"/>
</dbReference>
<evidence type="ECO:0000259" key="1">
    <source>
        <dbReference type="SMART" id="SM00849"/>
    </source>
</evidence>
<dbReference type="CDD" id="cd06262">
    <property type="entry name" value="metallo-hydrolase-like_MBL-fold"/>
    <property type="match status" value="1"/>
</dbReference>
<sequence>MARSLPKTSFISKRINPSTFLIIEDDSYGEQPYIYVKLYPNHIFVTDTGCNSPRSSKPSLTSLREYIETIPLPDYDNKPLNSPGPTQKQYVIICTHCHYDHILGIPQFLSATPPPLIIASKAGQNFITHNLPSHSLCKYIPIPTPKYTVTNWVDYLSTLSIPGLIQPFRVIFLHTPGHTPDSLSYYDIDTQTLYTGDLFYTRHPTPPTPSIAVPPATGAIIFPVDGNFITYMSTLDLLLSFIRHRNRILKSQAELTPPPVLRVKSCCSHLTYNVDAETIVEGVKGLFERIIRGEVPSSGKEVRRGVVMELWVEEGGVFSVLAPSKTFKSKYYHSN</sequence>